<dbReference type="Proteomes" id="UP000572907">
    <property type="component" value="Unassembled WGS sequence"/>
</dbReference>
<comment type="caution">
    <text evidence="1">The sequence shown here is derived from an EMBL/GenBank/DDBJ whole genome shotgun (WGS) entry which is preliminary data.</text>
</comment>
<name>A0A7W5F6P0_9ACTN</name>
<dbReference type="Gene3D" id="1.10.1660.10">
    <property type="match status" value="1"/>
</dbReference>
<organism evidence="1 2">
    <name type="scientific">Streptomyces violarus</name>
    <dbReference type="NCBI Taxonomy" id="67380"/>
    <lineage>
        <taxon>Bacteria</taxon>
        <taxon>Bacillati</taxon>
        <taxon>Actinomycetota</taxon>
        <taxon>Actinomycetes</taxon>
        <taxon>Kitasatosporales</taxon>
        <taxon>Streptomycetaceae</taxon>
        <taxon>Streptomyces</taxon>
    </lineage>
</organism>
<evidence type="ECO:0000313" key="1">
    <source>
        <dbReference type="EMBL" id="MBB3081724.1"/>
    </source>
</evidence>
<sequence>MDGDTLYSNGELARRTGLMVKTIRFHSDRGIVPPAGCSEGIEMSSGTPSSVRSVTRRDESYCITPEVCVMMTTQGGETARLVIESWMWGAVP</sequence>
<protein>
    <recommendedName>
        <fullName evidence="3">HTH merR-type domain-containing protein</fullName>
    </recommendedName>
</protein>
<reference evidence="1 2" key="1">
    <citation type="submission" date="2020-08" db="EMBL/GenBank/DDBJ databases">
        <title>Genomic Encyclopedia of Type Strains, Phase III (KMG-III): the genomes of soil and plant-associated and newly described type strains.</title>
        <authorList>
            <person name="Whitman W."/>
        </authorList>
    </citation>
    <scope>NUCLEOTIDE SEQUENCE [LARGE SCALE GENOMIC DNA]</scope>
    <source>
        <strain evidence="1 2">CECT 3237</strain>
    </source>
</reference>
<gene>
    <name evidence="1" type="ORF">FHS41_008282</name>
</gene>
<dbReference type="EMBL" id="JACHXE010000015">
    <property type="protein sequence ID" value="MBB3081724.1"/>
    <property type="molecule type" value="Genomic_DNA"/>
</dbReference>
<accession>A0A7W5F6P0</accession>
<evidence type="ECO:0000313" key="2">
    <source>
        <dbReference type="Proteomes" id="UP000572907"/>
    </source>
</evidence>
<evidence type="ECO:0008006" key="3">
    <source>
        <dbReference type="Google" id="ProtNLM"/>
    </source>
</evidence>
<keyword evidence="2" id="KW-1185">Reference proteome</keyword>
<dbReference type="AlphaFoldDB" id="A0A7W5F6P0"/>
<proteinExistence type="predicted"/>